<sequence>MTPQEEKQIARWNDGLPHDIRVRLVMTGAPADSEFEKFCDQFSGLAPRVRILKKKDDAEDALPAIGIGNGLRYHAIPLGRELPPFLDALAQPSPLPPALRDRLGNLPFPVNLRLYIAPLCPFCPATVAQLIPLTTAGDQISLSIIDAERFPDAARADKIQAVPTLVMDERVRWSGTVALQAVADVLAGTDPSRLSVASLEQLVKSGAAGKLAEMMIRYGDIFPAFWDLLVHEKWPVRLGAMVAAEALADQDKPLAARLIAPLWERFDAADDTLRGDLLYVMGVAGDAALIPRLEAIATGAYGPDVTEAAREAIDNIRN</sequence>
<dbReference type="AlphaFoldDB" id="A0A401FRH0"/>
<proteinExistence type="predicted"/>
<evidence type="ECO:0000259" key="1">
    <source>
        <dbReference type="Pfam" id="PF13192"/>
    </source>
</evidence>
<comment type="caution">
    <text evidence="2">The sequence shown here is derived from an EMBL/GenBank/DDBJ whole genome shotgun (WGS) entry which is preliminary data.</text>
</comment>
<accession>A0A401FRH0</accession>
<dbReference type="InterPro" id="IPR036249">
    <property type="entry name" value="Thioredoxin-like_sf"/>
</dbReference>
<evidence type="ECO:0000313" key="2">
    <source>
        <dbReference type="EMBL" id="GBC59556.1"/>
    </source>
</evidence>
<dbReference type="PANTHER" id="PTHR37170:SF1">
    <property type="entry name" value="GLUTAREDOXIN-LIKE PROTEIN"/>
    <property type="match status" value="1"/>
</dbReference>
<keyword evidence="3" id="KW-1185">Reference proteome</keyword>
<protein>
    <recommendedName>
        <fullName evidence="1">Thioredoxin-like fold domain-containing protein</fullName>
    </recommendedName>
</protein>
<reference evidence="3" key="1">
    <citation type="submission" date="2017-11" db="EMBL/GenBank/DDBJ databases">
        <authorList>
            <person name="Watanabe M."/>
            <person name="Kojima H."/>
        </authorList>
    </citation>
    <scope>NUCLEOTIDE SEQUENCE [LARGE SCALE GENOMIC DNA]</scope>
    <source>
        <strain evidence="3">Tokyo 01</strain>
    </source>
</reference>
<dbReference type="InterPro" id="IPR016024">
    <property type="entry name" value="ARM-type_fold"/>
</dbReference>
<dbReference type="SUPFAM" id="SSF52833">
    <property type="entry name" value="Thioredoxin-like"/>
    <property type="match status" value="1"/>
</dbReference>
<dbReference type="PANTHER" id="PTHR37170">
    <property type="entry name" value="GLUTAREDOXIN-RELATED"/>
    <property type="match status" value="1"/>
</dbReference>
<name>A0A401FRH0_9BACT</name>
<reference evidence="3" key="2">
    <citation type="submission" date="2019-01" db="EMBL/GenBank/DDBJ databases">
        <title>Genome sequence of Desulfonema ishimotonii strain Tokyo 01.</title>
        <authorList>
            <person name="Fukui M."/>
        </authorList>
    </citation>
    <scope>NUCLEOTIDE SEQUENCE [LARGE SCALE GENOMIC DNA]</scope>
    <source>
        <strain evidence="3">Tokyo 01</strain>
    </source>
</reference>
<dbReference type="SUPFAM" id="SSF48371">
    <property type="entry name" value="ARM repeat"/>
    <property type="match status" value="1"/>
</dbReference>
<feature type="domain" description="Thioredoxin-like fold" evidence="1">
    <location>
        <begin position="116"/>
        <end position="179"/>
    </location>
</feature>
<dbReference type="InterPro" id="IPR012336">
    <property type="entry name" value="Thioredoxin-like_fold"/>
</dbReference>
<gene>
    <name evidence="2" type="ORF">DENIS_0495</name>
</gene>
<evidence type="ECO:0000313" key="3">
    <source>
        <dbReference type="Proteomes" id="UP000288096"/>
    </source>
</evidence>
<dbReference type="Proteomes" id="UP000288096">
    <property type="component" value="Unassembled WGS sequence"/>
</dbReference>
<dbReference type="EMBL" id="BEXT01000001">
    <property type="protein sequence ID" value="GBC59556.1"/>
    <property type="molecule type" value="Genomic_DNA"/>
</dbReference>
<dbReference type="RefSeq" id="WP_124327060.1">
    <property type="nucleotide sequence ID" value="NZ_BEXT01000001.1"/>
</dbReference>
<dbReference type="Pfam" id="PF13192">
    <property type="entry name" value="Thioredoxin_3"/>
    <property type="match status" value="1"/>
</dbReference>
<dbReference type="Gene3D" id="3.40.30.80">
    <property type="match status" value="1"/>
</dbReference>
<dbReference type="OrthoDB" id="5419931at2"/>
<organism evidence="2 3">
    <name type="scientific">Desulfonema ishimotonii</name>
    <dbReference type="NCBI Taxonomy" id="45657"/>
    <lineage>
        <taxon>Bacteria</taxon>
        <taxon>Pseudomonadati</taxon>
        <taxon>Thermodesulfobacteriota</taxon>
        <taxon>Desulfobacteria</taxon>
        <taxon>Desulfobacterales</taxon>
        <taxon>Desulfococcaceae</taxon>
        <taxon>Desulfonema</taxon>
    </lineage>
</organism>